<dbReference type="AlphaFoldDB" id="A0A0L8HXE5"/>
<accession>A0A0L8HXE5</accession>
<protein>
    <recommendedName>
        <fullName evidence="2">Endonuclease/exonuclease/phosphatase domain-containing protein</fullName>
    </recommendedName>
</protein>
<dbReference type="Gene3D" id="3.60.10.10">
    <property type="entry name" value="Endonuclease/exonuclease/phosphatase"/>
    <property type="match status" value="1"/>
</dbReference>
<dbReference type="STRING" id="37653.A0A0L8HXE5"/>
<evidence type="ECO:0000313" key="1">
    <source>
        <dbReference type="EMBL" id="KOF93861.1"/>
    </source>
</evidence>
<gene>
    <name evidence="1" type="ORF">OCBIM_22003319mg</name>
</gene>
<reference evidence="1" key="1">
    <citation type="submission" date="2015-07" db="EMBL/GenBank/DDBJ databases">
        <title>MeaNS - Measles Nucleotide Surveillance Program.</title>
        <authorList>
            <person name="Tran T."/>
            <person name="Druce J."/>
        </authorList>
    </citation>
    <scope>NUCLEOTIDE SEQUENCE</scope>
    <source>
        <strain evidence="1">UCB-OBI-ISO-001</strain>
        <tissue evidence="1">Gonad</tissue>
    </source>
</reference>
<organism evidence="1">
    <name type="scientific">Octopus bimaculoides</name>
    <name type="common">California two-spotted octopus</name>
    <dbReference type="NCBI Taxonomy" id="37653"/>
    <lineage>
        <taxon>Eukaryota</taxon>
        <taxon>Metazoa</taxon>
        <taxon>Spiralia</taxon>
        <taxon>Lophotrochozoa</taxon>
        <taxon>Mollusca</taxon>
        <taxon>Cephalopoda</taxon>
        <taxon>Coleoidea</taxon>
        <taxon>Octopodiformes</taxon>
        <taxon>Octopoda</taxon>
        <taxon>Incirrata</taxon>
        <taxon>Octopodidae</taxon>
        <taxon>Octopus</taxon>
    </lineage>
</organism>
<name>A0A0L8HXE5_OCTBM</name>
<feature type="non-terminal residue" evidence="1">
    <location>
        <position position="1"/>
    </location>
</feature>
<dbReference type="InterPro" id="IPR036691">
    <property type="entry name" value="Endo/exonu/phosph_ase_sf"/>
</dbReference>
<dbReference type="EMBL" id="KQ417080">
    <property type="protein sequence ID" value="KOF93861.1"/>
    <property type="molecule type" value="Genomic_DNA"/>
</dbReference>
<proteinExistence type="predicted"/>
<dbReference type="SUPFAM" id="SSF56219">
    <property type="entry name" value="DNase I-like"/>
    <property type="match status" value="1"/>
</dbReference>
<evidence type="ECO:0008006" key="2">
    <source>
        <dbReference type="Google" id="ProtNLM"/>
    </source>
</evidence>
<sequence>ITAANPSREVPRKGEINIGHGNSIWPAYRGQNSTKSSALQPLTFGNWNIRTLSDKGDINRPEQRTCPFNIEVAAVSESRLPGEGSIREAGSKYIFWKGKNPNELHIHGIGLAIKTQLVDHHRLVPTAVSERMMTVRIPFIGDRFLTLISVYALTLTSEDDFKASFYNLLDRTMQTVPAHDKFVVLGNFNGRVGRVGSGLCLWNGILDHHGIGKCKANG</sequence>